<dbReference type="GO" id="GO:0004813">
    <property type="term" value="F:alanine-tRNA ligase activity"/>
    <property type="evidence" value="ECO:0007669"/>
    <property type="project" value="InterPro"/>
</dbReference>
<gene>
    <name evidence="10" type="ORF">FWILDA_LOCUS11776</name>
</gene>
<dbReference type="GO" id="GO:0002161">
    <property type="term" value="F:aminoacyl-tRNA deacylase activity"/>
    <property type="evidence" value="ECO:0007669"/>
    <property type="project" value="TreeGrafter"/>
</dbReference>
<dbReference type="PANTHER" id="PTHR11777:SF9">
    <property type="entry name" value="ALANINE--TRNA LIGASE, CYTOPLASMIC"/>
    <property type="match status" value="1"/>
</dbReference>
<dbReference type="GO" id="GO:0005524">
    <property type="term" value="F:ATP binding"/>
    <property type="evidence" value="ECO:0007669"/>
    <property type="project" value="UniProtKB-KW"/>
</dbReference>
<name>A0A9W4SXC4_9GLOM</name>
<dbReference type="InterPro" id="IPR018165">
    <property type="entry name" value="Ala-tRNA-synth_IIc_core"/>
</dbReference>
<evidence type="ECO:0000256" key="6">
    <source>
        <dbReference type="ARBA" id="ARBA00022884"/>
    </source>
</evidence>
<dbReference type="InterPro" id="IPR018162">
    <property type="entry name" value="Ala-tRNA-ligase_IIc_anticod-bd"/>
</dbReference>
<keyword evidence="6" id="KW-0694">RNA-binding</keyword>
<keyword evidence="11" id="KW-1185">Reference proteome</keyword>
<dbReference type="InterPro" id="IPR050058">
    <property type="entry name" value="Ala-tRNA_ligase"/>
</dbReference>
<dbReference type="PANTHER" id="PTHR11777">
    <property type="entry name" value="ALANYL-TRNA SYNTHETASE"/>
    <property type="match status" value="1"/>
</dbReference>
<reference evidence="10" key="1">
    <citation type="submission" date="2022-08" db="EMBL/GenBank/DDBJ databases">
        <authorList>
            <person name="Kallberg Y."/>
            <person name="Tangrot J."/>
            <person name="Rosling A."/>
        </authorList>
    </citation>
    <scope>NUCLEOTIDE SEQUENCE</scope>
    <source>
        <strain evidence="10">Wild A</strain>
    </source>
</reference>
<protein>
    <submittedName>
        <fullName evidence="10">17327_t:CDS:1</fullName>
    </submittedName>
</protein>
<dbReference type="SUPFAM" id="SSF101353">
    <property type="entry name" value="Putative anticodon-binding domain of alanyl-tRNA synthetase (AlaRS)"/>
    <property type="match status" value="1"/>
</dbReference>
<accession>A0A9W4SXC4</accession>
<sequence>MDTNQPQGNYYIIADHLRTAIFALADGAHFEPKGRGYILKKLVKRATLIGYFLNFSADDLLLFSKKIIEINSSFYPHLREKENLIMENLVQEINYTLKFITNSTHKIDHYCQGKPINTVIPAEKVFFWYDTAGIPLELIEYHLKQKEYSFSPAEFNQLLTAQKQRGKEDRASKKIAVF</sequence>
<evidence type="ECO:0000313" key="10">
    <source>
        <dbReference type="EMBL" id="CAI2184836.1"/>
    </source>
</evidence>
<keyword evidence="8" id="KW-0030">Aminoacyl-tRNA synthetase</keyword>
<keyword evidence="7" id="KW-0648">Protein biosynthesis</keyword>
<organism evidence="10 11">
    <name type="scientific">Funneliformis geosporum</name>
    <dbReference type="NCBI Taxonomy" id="1117311"/>
    <lineage>
        <taxon>Eukaryota</taxon>
        <taxon>Fungi</taxon>
        <taxon>Fungi incertae sedis</taxon>
        <taxon>Mucoromycota</taxon>
        <taxon>Glomeromycotina</taxon>
        <taxon>Glomeromycetes</taxon>
        <taxon>Glomerales</taxon>
        <taxon>Glomeraceae</taxon>
        <taxon>Funneliformis</taxon>
    </lineage>
</organism>
<dbReference type="OrthoDB" id="2423964at2759"/>
<dbReference type="Proteomes" id="UP001153678">
    <property type="component" value="Unassembled WGS sequence"/>
</dbReference>
<dbReference type="Pfam" id="PF01411">
    <property type="entry name" value="tRNA-synt_2c"/>
    <property type="match status" value="1"/>
</dbReference>
<dbReference type="PROSITE" id="PS50860">
    <property type="entry name" value="AA_TRNA_LIGASE_II_ALA"/>
    <property type="match status" value="1"/>
</dbReference>
<dbReference type="EMBL" id="CAMKVN010003480">
    <property type="protein sequence ID" value="CAI2184836.1"/>
    <property type="molecule type" value="Genomic_DNA"/>
</dbReference>
<evidence type="ECO:0000313" key="11">
    <source>
        <dbReference type="Proteomes" id="UP001153678"/>
    </source>
</evidence>
<keyword evidence="4" id="KW-0547">Nucleotide-binding</keyword>
<evidence type="ECO:0000256" key="4">
    <source>
        <dbReference type="ARBA" id="ARBA00022741"/>
    </source>
</evidence>
<comment type="similarity">
    <text evidence="1">Belongs to the class-II aminoacyl-tRNA synthetase family.</text>
</comment>
<evidence type="ECO:0000256" key="8">
    <source>
        <dbReference type="ARBA" id="ARBA00023146"/>
    </source>
</evidence>
<evidence type="ECO:0000256" key="7">
    <source>
        <dbReference type="ARBA" id="ARBA00022917"/>
    </source>
</evidence>
<keyword evidence="2" id="KW-0820">tRNA-binding</keyword>
<dbReference type="GO" id="GO:0000049">
    <property type="term" value="F:tRNA binding"/>
    <property type="evidence" value="ECO:0007669"/>
    <property type="project" value="UniProtKB-KW"/>
</dbReference>
<dbReference type="InterPro" id="IPR018164">
    <property type="entry name" value="Ala-tRNA-synth_IIc_N"/>
</dbReference>
<keyword evidence="3" id="KW-0436">Ligase</keyword>
<evidence type="ECO:0000256" key="2">
    <source>
        <dbReference type="ARBA" id="ARBA00022555"/>
    </source>
</evidence>
<dbReference type="PRINTS" id="PR00980">
    <property type="entry name" value="TRNASYNTHALA"/>
</dbReference>
<proteinExistence type="inferred from homology"/>
<comment type="caution">
    <text evidence="10">The sequence shown here is derived from an EMBL/GenBank/DDBJ whole genome shotgun (WGS) entry which is preliminary data.</text>
</comment>
<feature type="domain" description="Alanyl-transfer RNA synthetases family profile" evidence="9">
    <location>
        <begin position="1"/>
        <end position="178"/>
    </location>
</feature>
<evidence type="ECO:0000256" key="3">
    <source>
        <dbReference type="ARBA" id="ARBA00022598"/>
    </source>
</evidence>
<keyword evidence="5" id="KW-0067">ATP-binding</keyword>
<dbReference type="InterPro" id="IPR002318">
    <property type="entry name" value="Ala-tRNA-lgiase_IIc"/>
</dbReference>
<evidence type="ECO:0000256" key="1">
    <source>
        <dbReference type="ARBA" id="ARBA00008226"/>
    </source>
</evidence>
<dbReference type="AlphaFoldDB" id="A0A9W4SXC4"/>
<evidence type="ECO:0000256" key="5">
    <source>
        <dbReference type="ARBA" id="ARBA00022840"/>
    </source>
</evidence>
<dbReference type="GO" id="GO:0006419">
    <property type="term" value="P:alanyl-tRNA aminoacylation"/>
    <property type="evidence" value="ECO:0007669"/>
    <property type="project" value="InterPro"/>
</dbReference>
<evidence type="ECO:0000259" key="9">
    <source>
        <dbReference type="PROSITE" id="PS50860"/>
    </source>
</evidence>
<dbReference type="GO" id="GO:0005829">
    <property type="term" value="C:cytosol"/>
    <property type="evidence" value="ECO:0007669"/>
    <property type="project" value="TreeGrafter"/>
</dbReference>